<organism evidence="2 3">
    <name type="scientific">Gryllus longicercus</name>
    <dbReference type="NCBI Taxonomy" id="2509291"/>
    <lineage>
        <taxon>Eukaryota</taxon>
        <taxon>Metazoa</taxon>
        <taxon>Ecdysozoa</taxon>
        <taxon>Arthropoda</taxon>
        <taxon>Hexapoda</taxon>
        <taxon>Insecta</taxon>
        <taxon>Pterygota</taxon>
        <taxon>Neoptera</taxon>
        <taxon>Polyneoptera</taxon>
        <taxon>Orthoptera</taxon>
        <taxon>Ensifera</taxon>
        <taxon>Gryllidea</taxon>
        <taxon>Grylloidea</taxon>
        <taxon>Gryllidae</taxon>
        <taxon>Gryllinae</taxon>
        <taxon>Gryllus</taxon>
    </lineage>
</organism>
<feature type="chain" id="PRO_5042941871" description="Odorant binding protein" evidence="1">
    <location>
        <begin position="22"/>
        <end position="160"/>
    </location>
</feature>
<name>A0AAN9Z1K0_9ORTH</name>
<dbReference type="GO" id="GO:0005549">
    <property type="term" value="F:odorant binding"/>
    <property type="evidence" value="ECO:0007669"/>
    <property type="project" value="InterPro"/>
</dbReference>
<dbReference type="Gene3D" id="1.10.238.20">
    <property type="entry name" value="Pheromone/general odorant binding protein domain"/>
    <property type="match status" value="1"/>
</dbReference>
<evidence type="ECO:0000256" key="1">
    <source>
        <dbReference type="SAM" id="SignalP"/>
    </source>
</evidence>
<keyword evidence="1" id="KW-0732">Signal</keyword>
<evidence type="ECO:0000313" key="2">
    <source>
        <dbReference type="EMBL" id="KAK7791739.1"/>
    </source>
</evidence>
<keyword evidence="3" id="KW-1185">Reference proteome</keyword>
<gene>
    <name evidence="2" type="ORF">R5R35_000138</name>
</gene>
<proteinExistence type="predicted"/>
<dbReference type="AlphaFoldDB" id="A0AAN9Z1K0"/>
<sequence>MQFTVLLSVALAVLCVQDTVAIFQCENKGEHCPAIIKRWEEGTSKCDSEHQVPPEFKNDWDKCNVDANNKFVSYVVCMMTEMGVVTGGKPNWSKLAENLDYVREACDHLMGLHKVDAAWCANLAKDSDETRQCHAQGSDKESANEAVSTILNCFCRQQKN</sequence>
<dbReference type="Proteomes" id="UP001378592">
    <property type="component" value="Unassembled WGS sequence"/>
</dbReference>
<comment type="caution">
    <text evidence="2">The sequence shown here is derived from an EMBL/GenBank/DDBJ whole genome shotgun (WGS) entry which is preliminary data.</text>
</comment>
<dbReference type="SUPFAM" id="SSF47565">
    <property type="entry name" value="Insect pheromone/odorant-binding proteins"/>
    <property type="match status" value="1"/>
</dbReference>
<evidence type="ECO:0008006" key="4">
    <source>
        <dbReference type="Google" id="ProtNLM"/>
    </source>
</evidence>
<feature type="signal peptide" evidence="1">
    <location>
        <begin position="1"/>
        <end position="21"/>
    </location>
</feature>
<protein>
    <recommendedName>
        <fullName evidence="4">Odorant binding protein</fullName>
    </recommendedName>
</protein>
<dbReference type="EMBL" id="JAZDUA010000504">
    <property type="protein sequence ID" value="KAK7791739.1"/>
    <property type="molecule type" value="Genomic_DNA"/>
</dbReference>
<reference evidence="2 3" key="1">
    <citation type="submission" date="2024-03" db="EMBL/GenBank/DDBJ databases">
        <title>The genome assembly and annotation of the cricket Gryllus longicercus Weissman &amp; Gray.</title>
        <authorList>
            <person name="Szrajer S."/>
            <person name="Gray D."/>
            <person name="Ylla G."/>
        </authorList>
    </citation>
    <scope>NUCLEOTIDE SEQUENCE [LARGE SCALE GENOMIC DNA]</scope>
    <source>
        <strain evidence="2">DAG 2021-001</strain>
        <tissue evidence="2">Whole body minus gut</tissue>
    </source>
</reference>
<evidence type="ECO:0000313" key="3">
    <source>
        <dbReference type="Proteomes" id="UP001378592"/>
    </source>
</evidence>
<dbReference type="InterPro" id="IPR036728">
    <property type="entry name" value="PBP_GOBP_sf"/>
</dbReference>
<accession>A0AAN9Z1K0</accession>